<dbReference type="InterPro" id="IPR013740">
    <property type="entry name" value="Redoxin"/>
</dbReference>
<organism evidence="5 6">
    <name type="scientific">Aneurinibacillus thermoaerophilus</name>
    <dbReference type="NCBI Taxonomy" id="143495"/>
    <lineage>
        <taxon>Bacteria</taxon>
        <taxon>Bacillati</taxon>
        <taxon>Bacillota</taxon>
        <taxon>Bacilli</taxon>
        <taxon>Bacillales</taxon>
        <taxon>Paenibacillaceae</taxon>
        <taxon>Aneurinibacillus group</taxon>
        <taxon>Aneurinibacillus</taxon>
    </lineage>
</organism>
<dbReference type="PROSITE" id="PS51352">
    <property type="entry name" value="THIOREDOXIN_2"/>
    <property type="match status" value="1"/>
</dbReference>
<dbReference type="Proteomes" id="UP000198956">
    <property type="component" value="Unassembled WGS sequence"/>
</dbReference>
<dbReference type="PROSITE" id="PS00194">
    <property type="entry name" value="THIOREDOXIN_1"/>
    <property type="match status" value="1"/>
</dbReference>
<dbReference type="RefSeq" id="WP_057898157.1">
    <property type="nucleotide sequence ID" value="NZ_CP080764.1"/>
</dbReference>
<dbReference type="InterPro" id="IPR050553">
    <property type="entry name" value="Thioredoxin_ResA/DsbE_sf"/>
</dbReference>
<dbReference type="Pfam" id="PF08534">
    <property type="entry name" value="Redoxin"/>
    <property type="match status" value="1"/>
</dbReference>
<evidence type="ECO:0000313" key="6">
    <source>
        <dbReference type="Proteomes" id="UP000198956"/>
    </source>
</evidence>
<dbReference type="Gene3D" id="3.40.30.10">
    <property type="entry name" value="Glutaredoxin"/>
    <property type="match status" value="1"/>
</dbReference>
<evidence type="ECO:0000313" key="5">
    <source>
        <dbReference type="EMBL" id="SDH09148.1"/>
    </source>
</evidence>
<reference evidence="5 6" key="1">
    <citation type="submission" date="2016-10" db="EMBL/GenBank/DDBJ databases">
        <authorList>
            <person name="de Groot N.N."/>
        </authorList>
    </citation>
    <scope>NUCLEOTIDE SEQUENCE [LARGE SCALE GENOMIC DNA]</scope>
    <source>
        <strain evidence="5 6">L 420-91</strain>
    </source>
</reference>
<dbReference type="GeneID" id="97142298"/>
<dbReference type="PANTHER" id="PTHR42852">
    <property type="entry name" value="THIOL:DISULFIDE INTERCHANGE PROTEIN DSBE"/>
    <property type="match status" value="1"/>
</dbReference>
<dbReference type="AlphaFoldDB" id="A0A1G7ZKE0"/>
<dbReference type="GO" id="GO:0017004">
    <property type="term" value="P:cytochrome complex assembly"/>
    <property type="evidence" value="ECO:0007669"/>
    <property type="project" value="UniProtKB-KW"/>
</dbReference>
<dbReference type="CDD" id="cd02966">
    <property type="entry name" value="TlpA_like_family"/>
    <property type="match status" value="1"/>
</dbReference>
<comment type="subcellular location">
    <subcellularLocation>
        <location evidence="1">Cell envelope</location>
    </subcellularLocation>
</comment>
<keyword evidence="7" id="KW-1185">Reference proteome</keyword>
<dbReference type="InterPro" id="IPR013766">
    <property type="entry name" value="Thioredoxin_domain"/>
</dbReference>
<dbReference type="SUPFAM" id="SSF52833">
    <property type="entry name" value="Thioredoxin-like"/>
    <property type="match status" value="1"/>
</dbReference>
<dbReference type="GO" id="GO:0016853">
    <property type="term" value="F:isomerase activity"/>
    <property type="evidence" value="ECO:0007669"/>
    <property type="project" value="UniProtKB-KW"/>
</dbReference>
<evidence type="ECO:0000256" key="1">
    <source>
        <dbReference type="ARBA" id="ARBA00004196"/>
    </source>
</evidence>
<dbReference type="GO" id="GO:0030313">
    <property type="term" value="C:cell envelope"/>
    <property type="evidence" value="ECO:0007669"/>
    <property type="project" value="UniProtKB-SubCell"/>
</dbReference>
<keyword evidence="2" id="KW-0201">Cytochrome c-type biogenesis</keyword>
<keyword evidence="5" id="KW-0413">Isomerase</keyword>
<dbReference type="InterPro" id="IPR036249">
    <property type="entry name" value="Thioredoxin-like_sf"/>
</dbReference>
<dbReference type="InterPro" id="IPR017937">
    <property type="entry name" value="Thioredoxin_CS"/>
</dbReference>
<protein>
    <submittedName>
        <fullName evidence="5">Thiol-disulfide isomerase or thioredoxin</fullName>
    </submittedName>
    <submittedName>
        <fullName evidence="4">TlpA family protein disulfide reductase</fullName>
    </submittedName>
</protein>
<evidence type="ECO:0000313" key="4">
    <source>
        <dbReference type="EMBL" id="QYY41824.1"/>
    </source>
</evidence>
<dbReference type="EMBL" id="CP080764">
    <property type="protein sequence ID" value="QYY41824.1"/>
    <property type="molecule type" value="Genomic_DNA"/>
</dbReference>
<gene>
    <name evidence="4" type="ORF">K3F53_13020</name>
    <name evidence="5" type="ORF">SAMN04489735_101121</name>
</gene>
<reference evidence="4 7" key="2">
    <citation type="submission" date="2021-08" db="EMBL/GenBank/DDBJ databases">
        <title>Complete genome sequence of the strain Aneurinibacillus thermoaerophilus CCM 8960.</title>
        <authorList>
            <person name="Musilova J."/>
            <person name="Kourilova X."/>
            <person name="Pernicova I."/>
            <person name="Bezdicek M."/>
            <person name="Lengerova M."/>
            <person name="Obruca S."/>
            <person name="Sedlar K."/>
        </authorList>
    </citation>
    <scope>NUCLEOTIDE SEQUENCE [LARGE SCALE GENOMIC DNA]</scope>
    <source>
        <strain evidence="4 7">CCM 8960</strain>
    </source>
</reference>
<evidence type="ECO:0000313" key="7">
    <source>
        <dbReference type="Proteomes" id="UP000826616"/>
    </source>
</evidence>
<dbReference type="PANTHER" id="PTHR42852:SF1">
    <property type="entry name" value="THIOREDOXIN-LIKE PROTEIN YNEN"/>
    <property type="match status" value="1"/>
</dbReference>
<sequence>MKKAWLAFAIVLALIGYSLYSISGSKKEEKAKVGFHAPNFSLIGLDGKTYHLSEINKPVLINFWASWCGPCRAETPVLIRLYKKYNGKFEILAVNVTANDKQENAKKFAAFFQIPFPVLFDKNGDITEKYQVAHFPTNVFINEDGEIIHIADGILPPETLENIIQKMVGE</sequence>
<evidence type="ECO:0000259" key="3">
    <source>
        <dbReference type="PROSITE" id="PS51352"/>
    </source>
</evidence>
<dbReference type="EMBL" id="FNDE01000011">
    <property type="protein sequence ID" value="SDH09148.1"/>
    <property type="molecule type" value="Genomic_DNA"/>
</dbReference>
<accession>A0A1G7ZKE0</accession>
<dbReference type="OrthoDB" id="25753at2"/>
<evidence type="ECO:0000256" key="2">
    <source>
        <dbReference type="ARBA" id="ARBA00022748"/>
    </source>
</evidence>
<dbReference type="Proteomes" id="UP000826616">
    <property type="component" value="Chromosome"/>
</dbReference>
<proteinExistence type="predicted"/>
<name>A0A1G7ZKE0_ANETH</name>
<feature type="domain" description="Thioredoxin" evidence="3">
    <location>
        <begin position="31"/>
        <end position="169"/>
    </location>
</feature>
<dbReference type="GO" id="GO:0016491">
    <property type="term" value="F:oxidoreductase activity"/>
    <property type="evidence" value="ECO:0007669"/>
    <property type="project" value="InterPro"/>
</dbReference>